<evidence type="ECO:0000256" key="1">
    <source>
        <dbReference type="ARBA" id="ARBA00004377"/>
    </source>
</evidence>
<evidence type="ECO:0000256" key="4">
    <source>
        <dbReference type="ARBA" id="ARBA00022475"/>
    </source>
</evidence>
<dbReference type="PANTHER" id="PTHR30386:SF17">
    <property type="entry name" value="ALKALINE PROTEASE SECRETION PROTEIN APRE"/>
    <property type="match status" value="1"/>
</dbReference>
<evidence type="ECO:0000256" key="9">
    <source>
        <dbReference type="RuleBase" id="RU365093"/>
    </source>
</evidence>
<dbReference type="Gene3D" id="2.40.30.170">
    <property type="match status" value="1"/>
</dbReference>
<reference evidence="13 14" key="1">
    <citation type="submission" date="2015-03" db="EMBL/GenBank/DDBJ databases">
        <title>Genome Sequence of Kiloniella spongiae MEBiC09566, isolated from a marine sponge.</title>
        <authorList>
            <person name="Shao Z."/>
            <person name="Wang L."/>
            <person name="Li X."/>
        </authorList>
    </citation>
    <scope>NUCLEOTIDE SEQUENCE [LARGE SCALE GENOMIC DNA]</scope>
    <source>
        <strain evidence="13 14">MEBiC09566</strain>
    </source>
</reference>
<evidence type="ECO:0000256" key="5">
    <source>
        <dbReference type="ARBA" id="ARBA00022519"/>
    </source>
</evidence>
<dbReference type="GO" id="GO:0005886">
    <property type="term" value="C:plasma membrane"/>
    <property type="evidence" value="ECO:0007669"/>
    <property type="project" value="UniProtKB-SubCell"/>
</dbReference>
<evidence type="ECO:0000256" key="10">
    <source>
        <dbReference type="SAM" id="Coils"/>
    </source>
</evidence>
<dbReference type="Pfam" id="PF25994">
    <property type="entry name" value="HH_AprE"/>
    <property type="match status" value="1"/>
</dbReference>
<dbReference type="Pfam" id="PF26002">
    <property type="entry name" value="Beta-barrel_AprE"/>
    <property type="match status" value="1"/>
</dbReference>
<name>A0A0H2M974_9PROT</name>
<dbReference type="GO" id="GO:0015031">
    <property type="term" value="P:protein transport"/>
    <property type="evidence" value="ECO:0007669"/>
    <property type="project" value="InterPro"/>
</dbReference>
<keyword evidence="8 9" id="KW-0472">Membrane</keyword>
<evidence type="ECO:0000256" key="2">
    <source>
        <dbReference type="ARBA" id="ARBA00009477"/>
    </source>
</evidence>
<dbReference type="Gene3D" id="2.40.50.100">
    <property type="match status" value="1"/>
</dbReference>
<keyword evidence="3 9" id="KW-0813">Transport</keyword>
<dbReference type="InterPro" id="IPR050739">
    <property type="entry name" value="MFP"/>
</dbReference>
<evidence type="ECO:0000256" key="7">
    <source>
        <dbReference type="ARBA" id="ARBA00022989"/>
    </source>
</evidence>
<comment type="subcellular location">
    <subcellularLocation>
        <location evidence="1 9">Cell inner membrane</location>
        <topology evidence="1 9">Single-pass membrane protein</topology>
    </subcellularLocation>
</comment>
<keyword evidence="6 9" id="KW-0812">Transmembrane</keyword>
<dbReference type="InterPro" id="IPR010129">
    <property type="entry name" value="T1SS_HlyD"/>
</dbReference>
<evidence type="ECO:0000256" key="3">
    <source>
        <dbReference type="ARBA" id="ARBA00022448"/>
    </source>
</evidence>
<feature type="transmembrane region" description="Helical" evidence="9">
    <location>
        <begin position="21"/>
        <end position="43"/>
    </location>
</feature>
<evidence type="ECO:0000259" key="11">
    <source>
        <dbReference type="Pfam" id="PF25994"/>
    </source>
</evidence>
<keyword evidence="5 9" id="KW-0997">Cell inner membrane</keyword>
<comment type="similarity">
    <text evidence="2 9">Belongs to the membrane fusion protein (MFP) (TC 8.A.1) family.</text>
</comment>
<comment type="caution">
    <text evidence="13">The sequence shown here is derived from an EMBL/GenBank/DDBJ whole genome shotgun (WGS) entry which is preliminary data.</text>
</comment>
<feature type="coiled-coil region" evidence="10">
    <location>
        <begin position="218"/>
        <end position="295"/>
    </location>
</feature>
<dbReference type="PANTHER" id="PTHR30386">
    <property type="entry name" value="MEMBRANE FUSION SUBUNIT OF EMRAB-TOLC MULTIDRUG EFFLUX PUMP"/>
    <property type="match status" value="1"/>
</dbReference>
<dbReference type="Proteomes" id="UP000035444">
    <property type="component" value="Unassembled WGS sequence"/>
</dbReference>
<accession>A0A0H2M974</accession>
<organism evidence="13 14">
    <name type="scientific">Kiloniella spongiae</name>
    <dbReference type="NCBI Taxonomy" id="1489064"/>
    <lineage>
        <taxon>Bacteria</taxon>
        <taxon>Pseudomonadati</taxon>
        <taxon>Pseudomonadota</taxon>
        <taxon>Alphaproteobacteria</taxon>
        <taxon>Rhodospirillales</taxon>
        <taxon>Kiloniellaceae</taxon>
        <taxon>Kiloniella</taxon>
    </lineage>
</organism>
<keyword evidence="7 9" id="KW-1133">Transmembrane helix</keyword>
<dbReference type="OrthoDB" id="9810980at2"/>
<keyword evidence="14" id="KW-1185">Reference proteome</keyword>
<dbReference type="PRINTS" id="PR01490">
    <property type="entry name" value="RTXTOXIND"/>
</dbReference>
<dbReference type="NCBIfam" id="TIGR01843">
    <property type="entry name" value="type_I_hlyD"/>
    <property type="match status" value="1"/>
</dbReference>
<evidence type="ECO:0000259" key="12">
    <source>
        <dbReference type="Pfam" id="PF26002"/>
    </source>
</evidence>
<evidence type="ECO:0000313" key="14">
    <source>
        <dbReference type="Proteomes" id="UP000035444"/>
    </source>
</evidence>
<dbReference type="AlphaFoldDB" id="A0A0H2M974"/>
<dbReference type="InterPro" id="IPR058982">
    <property type="entry name" value="Beta-barrel_AprE"/>
</dbReference>
<sequence>MMQQQDTQELWSEKLWAGSSRYVLTGLLTVATLVIGLGGWSVMASISGAVIATGVVIVEGKPKTIQHLDGGLVGEILVKDGDSVKAGDVLVRLDETMVQTNFVITENRLYEAYAQRERLIAERDGKETVQVPSQFENLAKDVEEWQIHRDHLNLFQARENTRKGQISQLRKRITQSGNEISGLRGLRKSKKQQGDFISQELTGLRKLYEKGHATLPRLLALEREAAKLDGEISELVANIARAENQIGEAELQILQVEQGYRERALTELKETNSSISELEEQKIAYQEQLARVEIKAPVDGIIHGSSIFTVGGVVSPAEPLMQIVPFDERLTVEAQVDPQNVDQVYSGQPAAVKFPAFNQKVTPELNGFVLKVSPDRLQDPQSGIPYYQGIIEIPEEEMARLNSAKLVPGMPAEVYIQTGERSAFSYLVKPLTDQLERAFREE</sequence>
<dbReference type="RefSeq" id="WP_047766125.1">
    <property type="nucleotide sequence ID" value="NZ_LAQL01000028.1"/>
</dbReference>
<keyword evidence="10" id="KW-0175">Coiled coil</keyword>
<evidence type="ECO:0000313" key="13">
    <source>
        <dbReference type="EMBL" id="KLN58893.1"/>
    </source>
</evidence>
<dbReference type="InterPro" id="IPR058781">
    <property type="entry name" value="HH_AprE-like"/>
</dbReference>
<keyword evidence="4 9" id="KW-1003">Cell membrane</keyword>
<protein>
    <recommendedName>
        <fullName evidence="9">Membrane fusion protein (MFP) family protein</fullName>
    </recommendedName>
</protein>
<proteinExistence type="inferred from homology"/>
<evidence type="ECO:0000256" key="6">
    <source>
        <dbReference type="ARBA" id="ARBA00022692"/>
    </source>
</evidence>
<feature type="domain" description="AprE-like long alpha-helical hairpin" evidence="11">
    <location>
        <begin position="99"/>
        <end position="287"/>
    </location>
</feature>
<feature type="domain" description="AprE-like beta-barrel" evidence="12">
    <location>
        <begin position="330"/>
        <end position="419"/>
    </location>
</feature>
<gene>
    <name evidence="13" type="ORF">WH96_20530</name>
</gene>
<dbReference type="EMBL" id="LAQL01000028">
    <property type="protein sequence ID" value="KLN58893.1"/>
    <property type="molecule type" value="Genomic_DNA"/>
</dbReference>
<evidence type="ECO:0000256" key="8">
    <source>
        <dbReference type="ARBA" id="ARBA00023136"/>
    </source>
</evidence>
<dbReference type="STRING" id="1489064.WH96_20530"/>